<evidence type="ECO:0000256" key="2">
    <source>
        <dbReference type="SAM" id="SignalP"/>
    </source>
</evidence>
<gene>
    <name evidence="3" type="ORF">DW079_00600</name>
</gene>
<dbReference type="Proteomes" id="UP000286211">
    <property type="component" value="Unassembled WGS sequence"/>
</dbReference>
<sequence>MKKIFLIAMMACAVFGTMTSCSDDYEDASKPHVYSETENPPVKGSDANMVTASMKMKQAEAGTEVKIVDLSVYSDKVQEQLGMSLDEAIAGLGNGTVRFLPVNPARRVWDKTAANAGDNKWYLTSAGTVASSEDAAATMEFLPTSKEVKITLTQNATTGIIPVTFGFVKTDNSAYPVNFRCQALVTVTDASVCDVELTVPKGGYASTFFKFSEIAKNIDFAFGIKDLKELAKGLDTESPVYNVYMMDAKGNLNGGPGKYTANGAGYWLTETFDIVNWGKEGFAMFIEPNNYDYDDNGNATLMEDGGGFNIGRLSNETPASGTVLTPSLVIKPVKDTGKTLTINFTLTFE</sequence>
<evidence type="ECO:0000313" key="4">
    <source>
        <dbReference type="Proteomes" id="UP000286211"/>
    </source>
</evidence>
<reference evidence="3 4" key="1">
    <citation type="submission" date="2018-08" db="EMBL/GenBank/DDBJ databases">
        <title>A genome reference for cultivated species of the human gut microbiota.</title>
        <authorList>
            <person name="Zou Y."/>
            <person name="Xue W."/>
            <person name="Luo G."/>
        </authorList>
    </citation>
    <scope>NUCLEOTIDE SEQUENCE [LARGE SCALE GENOMIC DNA]</scope>
    <source>
        <strain evidence="3 4">AF46-2NS</strain>
    </source>
</reference>
<evidence type="ECO:0000256" key="1">
    <source>
        <dbReference type="SAM" id="MobiDB-lite"/>
    </source>
</evidence>
<protein>
    <submittedName>
        <fullName evidence="3">DUF4859 domain-containing protein</fullName>
    </submittedName>
</protein>
<evidence type="ECO:0000313" key="3">
    <source>
        <dbReference type="EMBL" id="RHK12979.1"/>
    </source>
</evidence>
<dbReference type="AlphaFoldDB" id="A0A3R6FE34"/>
<feature type="signal peptide" evidence="2">
    <location>
        <begin position="1"/>
        <end position="22"/>
    </location>
</feature>
<feature type="region of interest" description="Disordered" evidence="1">
    <location>
        <begin position="26"/>
        <end position="46"/>
    </location>
</feature>
<proteinExistence type="predicted"/>
<name>A0A3R6FE34_9BACT</name>
<organism evidence="3 4">
    <name type="scientific">Segatella copri</name>
    <dbReference type="NCBI Taxonomy" id="165179"/>
    <lineage>
        <taxon>Bacteria</taxon>
        <taxon>Pseudomonadati</taxon>
        <taxon>Bacteroidota</taxon>
        <taxon>Bacteroidia</taxon>
        <taxon>Bacteroidales</taxon>
        <taxon>Prevotellaceae</taxon>
        <taxon>Segatella</taxon>
    </lineage>
</organism>
<dbReference type="PROSITE" id="PS51257">
    <property type="entry name" value="PROKAR_LIPOPROTEIN"/>
    <property type="match status" value="1"/>
</dbReference>
<feature type="chain" id="PRO_5018760808" evidence="2">
    <location>
        <begin position="23"/>
        <end position="349"/>
    </location>
</feature>
<comment type="caution">
    <text evidence="3">The sequence shown here is derived from an EMBL/GenBank/DDBJ whole genome shotgun (WGS) entry which is preliminary data.</text>
</comment>
<keyword evidence="2" id="KW-0732">Signal</keyword>
<accession>A0A3R6FE34</accession>
<dbReference type="EMBL" id="QRNB01000002">
    <property type="protein sequence ID" value="RHK12979.1"/>
    <property type="molecule type" value="Genomic_DNA"/>
</dbReference>